<evidence type="ECO:0000256" key="3">
    <source>
        <dbReference type="ARBA" id="ARBA00023136"/>
    </source>
</evidence>
<dbReference type="RefSeq" id="WP_203893404.1">
    <property type="nucleotide sequence ID" value="NZ_BOOH01000044.1"/>
</dbReference>
<keyword evidence="2 6" id="KW-0732">Signal</keyword>
<evidence type="ECO:0000256" key="4">
    <source>
        <dbReference type="ARBA" id="ARBA00023139"/>
    </source>
</evidence>
<protein>
    <submittedName>
        <fullName evidence="7">Sugar ABC transporter substrate-binding protein</fullName>
    </submittedName>
</protein>
<dbReference type="AlphaFoldDB" id="A0A8J3RLT0"/>
<dbReference type="Proteomes" id="UP000616724">
    <property type="component" value="Unassembled WGS sequence"/>
</dbReference>
<dbReference type="PANTHER" id="PTHR43649:SF33">
    <property type="entry name" value="POLYGALACTURONAN_RHAMNOGALACTURONAN-BINDING PROTEIN YTCQ"/>
    <property type="match status" value="1"/>
</dbReference>
<keyword evidence="3" id="KW-0472">Membrane</keyword>
<evidence type="ECO:0000256" key="1">
    <source>
        <dbReference type="ARBA" id="ARBA00022475"/>
    </source>
</evidence>
<keyword evidence="1" id="KW-1003">Cell membrane</keyword>
<gene>
    <name evidence="7" type="ORF">Plo01_53550</name>
</gene>
<keyword evidence="4" id="KW-0564">Palmitate</keyword>
<accession>A0A8J3RLT0</accession>
<evidence type="ECO:0000313" key="8">
    <source>
        <dbReference type="Proteomes" id="UP000616724"/>
    </source>
</evidence>
<reference evidence="7 8" key="1">
    <citation type="submission" date="2021-01" db="EMBL/GenBank/DDBJ databases">
        <title>Whole genome shotgun sequence of Planobispora longispora NBRC 13918.</title>
        <authorList>
            <person name="Komaki H."/>
            <person name="Tamura T."/>
        </authorList>
    </citation>
    <scope>NUCLEOTIDE SEQUENCE [LARGE SCALE GENOMIC DNA]</scope>
    <source>
        <strain evidence="7 8">NBRC 13918</strain>
    </source>
</reference>
<dbReference type="SUPFAM" id="SSF53850">
    <property type="entry name" value="Periplasmic binding protein-like II"/>
    <property type="match status" value="1"/>
</dbReference>
<organism evidence="7 8">
    <name type="scientific">Planobispora longispora</name>
    <dbReference type="NCBI Taxonomy" id="28887"/>
    <lineage>
        <taxon>Bacteria</taxon>
        <taxon>Bacillati</taxon>
        <taxon>Actinomycetota</taxon>
        <taxon>Actinomycetes</taxon>
        <taxon>Streptosporangiales</taxon>
        <taxon>Streptosporangiaceae</taxon>
        <taxon>Planobispora</taxon>
    </lineage>
</organism>
<sequence length="430" mass="46845">MRARLTLLTAGLLLATAACAGNGPATEQPANAKPSGTITVLTNRTDLVDTSFKEYAKRFKELHPGVEVKFEGITNYEDEVRIRMNTEEYGDVLLIPNSVTPSQLPSFFEPLGGTEELGKKYRFVKEQAYDGKVYGIATFGNAQGFVYNKRVFEAAGVTDWPTTPDEFIADLKLVKEKTGAIPYYTNYAAGWPLTMWESFRGSLSANRDYVSGLAHTDAPWAAGTDHHTIDTLLHRVSAEGLIEKDPTTSDWEESKKLIGNGKVASMALGSWAIVQMQEAAASPDDIGFMPFPSQNGGKFHATVAGDWKIAINKHSENKAAARAWLDFFVDQSGYAADSGSIPPVTDAPLPEQLKPFQDKGVEFVEQNPAPANETGLTNDIDEKSEVGLNQPEYRQRIVDAGRGASKESLEAIFADLNAKWKTARAALAGN</sequence>
<evidence type="ECO:0000256" key="5">
    <source>
        <dbReference type="ARBA" id="ARBA00023288"/>
    </source>
</evidence>
<dbReference type="InterPro" id="IPR006059">
    <property type="entry name" value="SBP"/>
</dbReference>
<evidence type="ECO:0000256" key="2">
    <source>
        <dbReference type="ARBA" id="ARBA00022729"/>
    </source>
</evidence>
<feature type="chain" id="PRO_5038689229" evidence="6">
    <location>
        <begin position="21"/>
        <end position="430"/>
    </location>
</feature>
<keyword evidence="5" id="KW-0449">Lipoprotein</keyword>
<dbReference type="PANTHER" id="PTHR43649">
    <property type="entry name" value="ARABINOSE-BINDING PROTEIN-RELATED"/>
    <property type="match status" value="1"/>
</dbReference>
<dbReference type="Gene3D" id="3.40.190.10">
    <property type="entry name" value="Periplasmic binding protein-like II"/>
    <property type="match status" value="2"/>
</dbReference>
<evidence type="ECO:0000256" key="6">
    <source>
        <dbReference type="SAM" id="SignalP"/>
    </source>
</evidence>
<comment type="caution">
    <text evidence="7">The sequence shown here is derived from an EMBL/GenBank/DDBJ whole genome shotgun (WGS) entry which is preliminary data.</text>
</comment>
<dbReference type="InterPro" id="IPR050490">
    <property type="entry name" value="Bact_solute-bd_prot1"/>
</dbReference>
<feature type="signal peptide" evidence="6">
    <location>
        <begin position="1"/>
        <end position="20"/>
    </location>
</feature>
<dbReference type="PROSITE" id="PS51257">
    <property type="entry name" value="PROKAR_LIPOPROTEIN"/>
    <property type="match status" value="1"/>
</dbReference>
<dbReference type="Pfam" id="PF01547">
    <property type="entry name" value="SBP_bac_1"/>
    <property type="match status" value="1"/>
</dbReference>
<name>A0A8J3RLT0_9ACTN</name>
<evidence type="ECO:0000313" key="7">
    <source>
        <dbReference type="EMBL" id="GIH78926.1"/>
    </source>
</evidence>
<dbReference type="EMBL" id="BOOH01000044">
    <property type="protein sequence ID" value="GIH78926.1"/>
    <property type="molecule type" value="Genomic_DNA"/>
</dbReference>
<proteinExistence type="predicted"/>
<keyword evidence="8" id="KW-1185">Reference proteome</keyword>